<evidence type="ECO:0000256" key="4">
    <source>
        <dbReference type="ARBA" id="ARBA00022694"/>
    </source>
</evidence>
<dbReference type="PANTHER" id="PTHR14344:SF3">
    <property type="entry name" value="WD REPEAT-CONTAINING PROTEIN 6"/>
    <property type="match status" value="1"/>
</dbReference>
<reference evidence="8 9" key="1">
    <citation type="submission" date="2016-06" db="EMBL/GenBank/DDBJ databases">
        <authorList>
            <consortium name="Pathogen Informatics"/>
        </authorList>
    </citation>
    <scope>NUCLEOTIDE SEQUENCE [LARGE SCALE GENOMIC DNA]</scope>
    <source>
        <strain evidence="8">PmlGA01</strain>
    </source>
</reference>
<dbReference type="EMBL" id="LT594498">
    <property type="protein sequence ID" value="SBT71624.1"/>
    <property type="molecule type" value="Genomic_DNA"/>
</dbReference>
<dbReference type="Pfam" id="PF00400">
    <property type="entry name" value="WD40"/>
    <property type="match status" value="2"/>
</dbReference>
<sequence>ISFGNVVKIVNVITTNILLEYVVSSSSNIYGLVYKRIYENKGILVAHGVHKIYFYILTVVHINKCHLKLLSKYCTNKWILTVRFLQCDKESCGFPLYDKRRRLNGESKLNGGNKPNLRNSNQSAIVLCLSNGSVLLVNIYKGISLCKYKFKGIHLLYSADIYIKANRSVYRIDVAGGTPFNKILLWSFKIKKNKIVQLWDKNEKKTQKQNEKQNEKKNEKKTQKQKTHERKEKKENVSLKCIQELSGHRGIIFKNYKILGGHGARIWDLDMGTLNRKTFFITCSEDSSCHVYIKKHLKGYLKFCNDNGSTVRCICFHEELGLIISGTDNGTVHIRSMATYILNDLKMDPREMSQANMLAERLNGEVGADVGAEVGEEVG</sequence>
<dbReference type="Gene3D" id="2.130.10.10">
    <property type="entry name" value="YVTN repeat-like/Quinoprotein amine dehydrogenase"/>
    <property type="match status" value="1"/>
</dbReference>
<dbReference type="InterPro" id="IPR015943">
    <property type="entry name" value="WD40/YVTN_repeat-like_dom_sf"/>
</dbReference>
<gene>
    <name evidence="8" type="primary">PmlGA01_100010400</name>
    <name evidence="8" type="ORF">PMLGA01_100010400</name>
</gene>
<dbReference type="VEuPathDB" id="PlasmoDB:PmUG01_10019000"/>
<keyword evidence="5" id="KW-0677">Repeat</keyword>
<evidence type="ECO:0000313" key="9">
    <source>
        <dbReference type="Proteomes" id="UP000219799"/>
    </source>
</evidence>
<accession>A0A1C3KDK6</accession>
<feature type="region of interest" description="Disordered" evidence="7">
    <location>
        <begin position="201"/>
        <end position="234"/>
    </location>
</feature>
<evidence type="ECO:0000256" key="6">
    <source>
        <dbReference type="ARBA" id="ARBA00038255"/>
    </source>
</evidence>
<keyword evidence="2" id="KW-0963">Cytoplasm</keyword>
<dbReference type="SUPFAM" id="SSF50978">
    <property type="entry name" value="WD40 repeat-like"/>
    <property type="match status" value="1"/>
</dbReference>
<protein>
    <recommendedName>
        <fullName evidence="10">WD repeat-containing protein</fullName>
    </recommendedName>
</protein>
<evidence type="ECO:0008006" key="10">
    <source>
        <dbReference type="Google" id="ProtNLM"/>
    </source>
</evidence>
<evidence type="ECO:0000256" key="3">
    <source>
        <dbReference type="ARBA" id="ARBA00022574"/>
    </source>
</evidence>
<evidence type="ECO:0000256" key="2">
    <source>
        <dbReference type="ARBA" id="ARBA00022490"/>
    </source>
</evidence>
<feature type="compositionally biased region" description="Basic and acidic residues" evidence="7">
    <location>
        <begin position="201"/>
        <end position="222"/>
    </location>
</feature>
<dbReference type="GO" id="GO:0030488">
    <property type="term" value="P:tRNA methylation"/>
    <property type="evidence" value="ECO:0007669"/>
    <property type="project" value="TreeGrafter"/>
</dbReference>
<organism evidence="8 9">
    <name type="scientific">Plasmodium malariae</name>
    <dbReference type="NCBI Taxonomy" id="5858"/>
    <lineage>
        <taxon>Eukaryota</taxon>
        <taxon>Sar</taxon>
        <taxon>Alveolata</taxon>
        <taxon>Apicomplexa</taxon>
        <taxon>Aconoidasida</taxon>
        <taxon>Haemosporida</taxon>
        <taxon>Plasmodiidae</taxon>
        <taxon>Plasmodium</taxon>
        <taxon>Plasmodium (Plasmodium)</taxon>
    </lineage>
</organism>
<name>A0A1C3KDK6_PLAMA</name>
<keyword evidence="3" id="KW-0853">WD repeat</keyword>
<dbReference type="SMART" id="SM00320">
    <property type="entry name" value="WD40"/>
    <property type="match status" value="2"/>
</dbReference>
<dbReference type="InterPro" id="IPR051973">
    <property type="entry name" value="tRNA_Anticodon_Mtase-Reg"/>
</dbReference>
<evidence type="ECO:0000256" key="5">
    <source>
        <dbReference type="ARBA" id="ARBA00022737"/>
    </source>
</evidence>
<comment type="similarity">
    <text evidence="6">Belongs to the WD repeat WDR6 family.</text>
</comment>
<dbReference type="AlphaFoldDB" id="A0A1C3KDK6"/>
<dbReference type="InterPro" id="IPR001680">
    <property type="entry name" value="WD40_rpt"/>
</dbReference>
<dbReference type="Proteomes" id="UP000219799">
    <property type="component" value="Chromosome 10"/>
</dbReference>
<keyword evidence="4" id="KW-0819">tRNA processing</keyword>
<evidence type="ECO:0000256" key="1">
    <source>
        <dbReference type="ARBA" id="ARBA00004496"/>
    </source>
</evidence>
<comment type="subcellular location">
    <subcellularLocation>
        <location evidence="1">Cytoplasm</location>
    </subcellularLocation>
</comment>
<proteinExistence type="inferred from homology"/>
<dbReference type="GO" id="GO:0005737">
    <property type="term" value="C:cytoplasm"/>
    <property type="evidence" value="ECO:0007669"/>
    <property type="project" value="UniProtKB-SubCell"/>
</dbReference>
<dbReference type="PANTHER" id="PTHR14344">
    <property type="entry name" value="WD REPEAT PROTEIN"/>
    <property type="match status" value="1"/>
</dbReference>
<evidence type="ECO:0000256" key="7">
    <source>
        <dbReference type="SAM" id="MobiDB-lite"/>
    </source>
</evidence>
<evidence type="ECO:0000313" key="8">
    <source>
        <dbReference type="EMBL" id="SBT71624.1"/>
    </source>
</evidence>
<feature type="non-terminal residue" evidence="8">
    <location>
        <position position="379"/>
    </location>
</feature>
<dbReference type="InterPro" id="IPR036322">
    <property type="entry name" value="WD40_repeat_dom_sf"/>
</dbReference>
<feature type="non-terminal residue" evidence="8">
    <location>
        <position position="1"/>
    </location>
</feature>